<sequence>MLKSPRMNLSASETRWLPWLGRTGKLAMGWATFLNRDRYGDLEGTFEGFGATRVRILQSWAEMRWSQLASLAGELAESFPTVPHQRLVEKMAAARDFSEIFLVSPAGEVLDSTQPGRSGAHVTESRALAAGLQKPFLHGPYVDGVTASLPPSTSRFHDAVTLMFYQPLVRNGQVLGAVCGRVPNDVLGDLIQREAGHIFHESGDNYLFMVKSNFDPNVQPGTALSRSRFEDDTFSLGDNLKQGVRTAWGTVRVQQHTEFELIFNDPATGQLHPGVRETIRKGENLFVTYPGYSDYRHVPVIGRGVTFSLPGSPDVWGMMCEADLEEVYRFRGIGYGLQRLYWMVVVLAWGLGVGIQEALGLTGLPARFCELLLVGCGAFAFNRFGIRPLSRRLRATAGVLRSIAEGNGNLSQRLPKGSGSSDETTVISQWTNSFIDNLEQIIGRVIQTSREIGATNAALQEKTRMTGQATANMAEEMQATQESLKAQMAEIDAANEKVEAMREAVHVVTADTRKQFALVQSRSSGILASVGTATQTIRELESSTAEIGRIVTVIDEIASQTNLLALNAAIEAARAGEAGRGFAVVADEVRKLAERTANSTKEIADMIGAVQSRAEEAVTSMDTGMSNLEEGLKLTTEAATDKREIQDILERLFATIDQLEAATHATGTRVEEIAGAAQAVKQSVDETGRSTDMTASAAKSLNQLVSQFTVSVA</sequence>
<gene>
    <name evidence="7" type="ORF">Azoinq_09460</name>
</gene>
<dbReference type="PROSITE" id="PS50885">
    <property type="entry name" value="HAMP"/>
    <property type="match status" value="1"/>
</dbReference>
<dbReference type="PANTHER" id="PTHR32089:SF112">
    <property type="entry name" value="LYSOZYME-LIKE PROTEIN-RELATED"/>
    <property type="match status" value="1"/>
</dbReference>
<feature type="domain" description="HAMP" evidence="6">
    <location>
        <begin position="387"/>
        <end position="443"/>
    </location>
</feature>
<dbReference type="PROSITE" id="PS50111">
    <property type="entry name" value="CHEMOTAXIS_TRANSDUC_2"/>
    <property type="match status" value="1"/>
</dbReference>
<evidence type="ECO:0000259" key="6">
    <source>
        <dbReference type="PROSITE" id="PS50885"/>
    </source>
</evidence>
<keyword evidence="1 3" id="KW-0807">Transducer</keyword>
<dbReference type="Pfam" id="PF00015">
    <property type="entry name" value="MCPsignal"/>
    <property type="match status" value="1"/>
</dbReference>
<evidence type="ECO:0000256" key="2">
    <source>
        <dbReference type="ARBA" id="ARBA00029447"/>
    </source>
</evidence>
<evidence type="ECO:0000313" key="8">
    <source>
        <dbReference type="Proteomes" id="UP000683428"/>
    </source>
</evidence>
<dbReference type="InterPro" id="IPR003660">
    <property type="entry name" value="HAMP_dom"/>
</dbReference>
<evidence type="ECO:0000256" key="3">
    <source>
        <dbReference type="PROSITE-ProRule" id="PRU00284"/>
    </source>
</evidence>
<dbReference type="KEGG" id="aiq:Azoinq_09460"/>
<evidence type="ECO:0000313" key="7">
    <source>
        <dbReference type="EMBL" id="QWT48097.1"/>
    </source>
</evidence>
<comment type="similarity">
    <text evidence="2">Belongs to the methyl-accepting chemotaxis (MCP) protein family.</text>
</comment>
<dbReference type="Proteomes" id="UP000683428">
    <property type="component" value="Chromosome"/>
</dbReference>
<feature type="domain" description="Methyl-accepting transducer" evidence="5">
    <location>
        <begin position="448"/>
        <end position="681"/>
    </location>
</feature>
<name>A0A975SKN4_9RHOO</name>
<feature type="coiled-coil region" evidence="4">
    <location>
        <begin position="474"/>
        <end position="504"/>
    </location>
</feature>
<protein>
    <submittedName>
        <fullName evidence="7">Methyl-accepting chemotaxis protein</fullName>
    </submittedName>
</protein>
<reference evidence="7" key="1">
    <citation type="submission" date="2020-11" db="EMBL/GenBank/DDBJ databases">
        <title>Azospira inquinata sp. nov.</title>
        <authorList>
            <person name="Moe W.M."/>
            <person name="Mikes M.C."/>
        </authorList>
    </citation>
    <scope>NUCLEOTIDE SEQUENCE</scope>
    <source>
        <strain evidence="7">Azo-3</strain>
    </source>
</reference>
<evidence type="ECO:0000259" key="5">
    <source>
        <dbReference type="PROSITE" id="PS50111"/>
    </source>
</evidence>
<evidence type="ECO:0000256" key="1">
    <source>
        <dbReference type="ARBA" id="ARBA00023224"/>
    </source>
</evidence>
<dbReference type="EMBL" id="CP064782">
    <property type="protein sequence ID" value="QWT48097.1"/>
    <property type="molecule type" value="Genomic_DNA"/>
</dbReference>
<dbReference type="CDD" id="cd11386">
    <property type="entry name" value="MCP_signal"/>
    <property type="match status" value="1"/>
</dbReference>
<keyword evidence="4" id="KW-0175">Coiled coil</keyword>
<dbReference type="GO" id="GO:0007165">
    <property type="term" value="P:signal transduction"/>
    <property type="evidence" value="ECO:0007669"/>
    <property type="project" value="UniProtKB-KW"/>
</dbReference>
<dbReference type="GO" id="GO:0016020">
    <property type="term" value="C:membrane"/>
    <property type="evidence" value="ECO:0007669"/>
    <property type="project" value="InterPro"/>
</dbReference>
<dbReference type="PANTHER" id="PTHR32089">
    <property type="entry name" value="METHYL-ACCEPTING CHEMOTAXIS PROTEIN MCPB"/>
    <property type="match status" value="1"/>
</dbReference>
<keyword evidence="8" id="KW-1185">Reference proteome</keyword>
<dbReference type="SMART" id="SM00283">
    <property type="entry name" value="MA"/>
    <property type="match status" value="1"/>
</dbReference>
<dbReference type="AlphaFoldDB" id="A0A975SKN4"/>
<organism evidence="7 8">
    <name type="scientific">Azospira inquinata</name>
    <dbReference type="NCBI Taxonomy" id="2785627"/>
    <lineage>
        <taxon>Bacteria</taxon>
        <taxon>Pseudomonadati</taxon>
        <taxon>Pseudomonadota</taxon>
        <taxon>Betaproteobacteria</taxon>
        <taxon>Rhodocyclales</taxon>
        <taxon>Rhodocyclaceae</taxon>
        <taxon>Azospira</taxon>
    </lineage>
</organism>
<proteinExistence type="inferred from homology"/>
<accession>A0A975SKN4</accession>
<evidence type="ECO:0000256" key="4">
    <source>
        <dbReference type="SAM" id="Coils"/>
    </source>
</evidence>
<dbReference type="InterPro" id="IPR004089">
    <property type="entry name" value="MCPsignal_dom"/>
</dbReference>